<dbReference type="Gene3D" id="3.40.50.300">
    <property type="entry name" value="P-loop containing nucleotide triphosphate hydrolases"/>
    <property type="match status" value="2"/>
</dbReference>
<dbReference type="InterPro" id="IPR050079">
    <property type="entry name" value="DEAD_box_RNA_helicase"/>
</dbReference>
<gene>
    <name evidence="11" type="ORF">PTD2_19822</name>
</gene>
<keyword evidence="4 7" id="KW-0067">ATP-binding</keyword>
<evidence type="ECO:0000313" key="11">
    <source>
        <dbReference type="EMBL" id="EAR28098.1"/>
    </source>
</evidence>
<dbReference type="InterPro" id="IPR011545">
    <property type="entry name" value="DEAD/DEAH_box_helicase_dom"/>
</dbReference>
<dbReference type="STRING" id="87626.PTD2_19822"/>
<evidence type="ECO:0000259" key="9">
    <source>
        <dbReference type="PROSITE" id="PS51194"/>
    </source>
</evidence>
<dbReference type="InterPro" id="IPR001650">
    <property type="entry name" value="Helicase_C-like"/>
</dbReference>
<accession>A4C9P0</accession>
<feature type="domain" description="Helicase C-terminal" evidence="9">
    <location>
        <begin position="245"/>
        <end position="394"/>
    </location>
</feature>
<dbReference type="PROSITE" id="PS51194">
    <property type="entry name" value="HELICASE_CTER"/>
    <property type="match status" value="1"/>
</dbReference>
<comment type="caution">
    <text evidence="11">The sequence shown here is derived from an EMBL/GenBank/DDBJ whole genome shotgun (WGS) entry which is preliminary data.</text>
</comment>
<dbReference type="EMBL" id="AAOH01000004">
    <property type="protein sequence ID" value="EAR28098.1"/>
    <property type="molecule type" value="Genomic_DNA"/>
</dbReference>
<evidence type="ECO:0000256" key="5">
    <source>
        <dbReference type="ARBA" id="ARBA00038437"/>
    </source>
</evidence>
<dbReference type="GO" id="GO:0005524">
    <property type="term" value="F:ATP binding"/>
    <property type="evidence" value="ECO:0007669"/>
    <property type="project" value="UniProtKB-KW"/>
</dbReference>
<feature type="domain" description="Helicase ATP-binding" evidence="8">
    <location>
        <begin position="41"/>
        <end position="216"/>
    </location>
</feature>
<evidence type="ECO:0000256" key="4">
    <source>
        <dbReference type="ARBA" id="ARBA00022840"/>
    </source>
</evidence>
<dbReference type="Proteomes" id="UP000006201">
    <property type="component" value="Unassembled WGS sequence"/>
</dbReference>
<keyword evidence="3 7" id="KW-0347">Helicase</keyword>
<keyword evidence="1 7" id="KW-0547">Nucleotide-binding</keyword>
<dbReference type="GO" id="GO:0003676">
    <property type="term" value="F:nucleic acid binding"/>
    <property type="evidence" value="ECO:0007669"/>
    <property type="project" value="InterPro"/>
</dbReference>
<dbReference type="CDD" id="cd00268">
    <property type="entry name" value="DEADc"/>
    <property type="match status" value="1"/>
</dbReference>
<dbReference type="PROSITE" id="PS51195">
    <property type="entry name" value="Q_MOTIF"/>
    <property type="match status" value="1"/>
</dbReference>
<dbReference type="GO" id="GO:0005829">
    <property type="term" value="C:cytosol"/>
    <property type="evidence" value="ECO:0007669"/>
    <property type="project" value="TreeGrafter"/>
</dbReference>
<dbReference type="InterPro" id="IPR014014">
    <property type="entry name" value="RNA_helicase_DEAD_Q_motif"/>
</dbReference>
<evidence type="ECO:0000256" key="2">
    <source>
        <dbReference type="ARBA" id="ARBA00022801"/>
    </source>
</evidence>
<dbReference type="PANTHER" id="PTHR47959">
    <property type="entry name" value="ATP-DEPENDENT RNA HELICASE RHLE-RELATED"/>
    <property type="match status" value="1"/>
</dbReference>
<dbReference type="PANTHER" id="PTHR47959:SF17">
    <property type="entry name" value="ATP-DEPENDENT RNA HELICASE DEAD BOX FAMILY"/>
    <property type="match status" value="1"/>
</dbReference>
<sequence length="449" mass="49636">MFDLFWSSILLFEEFGIDKRLLTQLAHQGITSPTDVQQQAIPVALSGQDLFVQSKTGSGKTLAFLVPALQRIIKQKPLSKRDPRAVIITPTRELANQVFAQLRLLVAGSNIVATKILGGDNFNDQIKALKKDPHVIVATPGRLADHIKQKSCFLAGLELLIIDEADRIMDLGFKAEIDLINTEANHRLRQTLLFSATLEHSQIDALSRNLLKSPKKVTLSQSNEEHTDITQNMFFADNLLHKEALLAHFLSKPNIGQCIVFTATREDTYRLSELISGKGLSSQALAGDMPQSKRLSIMDSFSRGQSQVLITTDIASRGLDLLNVTHVINFDLPKQAEEYVHRIGRTGRAGFKGHAISFVGPKDWDSFVAIKAFLQHEITFLTVDGLAAKFKGIKTPKLGEKQIANKVAAPKKSIAPKRTIKPAVKKAIAQPFDIDGHAPLRRKPKSENI</sequence>
<dbReference type="SMART" id="SM00487">
    <property type="entry name" value="DEXDc"/>
    <property type="match status" value="1"/>
</dbReference>
<dbReference type="HOGENOM" id="CLU_003041_1_3_6"/>
<dbReference type="GO" id="GO:0016787">
    <property type="term" value="F:hydrolase activity"/>
    <property type="evidence" value="ECO:0007669"/>
    <property type="project" value="UniProtKB-KW"/>
</dbReference>
<dbReference type="GO" id="GO:0003724">
    <property type="term" value="F:RNA helicase activity"/>
    <property type="evidence" value="ECO:0007669"/>
    <property type="project" value="InterPro"/>
</dbReference>
<evidence type="ECO:0000256" key="6">
    <source>
        <dbReference type="PROSITE-ProRule" id="PRU00552"/>
    </source>
</evidence>
<proteinExistence type="inferred from homology"/>
<dbReference type="PROSITE" id="PS00039">
    <property type="entry name" value="DEAD_ATP_HELICASE"/>
    <property type="match status" value="1"/>
</dbReference>
<evidence type="ECO:0000313" key="12">
    <source>
        <dbReference type="Proteomes" id="UP000006201"/>
    </source>
</evidence>
<dbReference type="InterPro" id="IPR044742">
    <property type="entry name" value="DEAD/DEAH_RhlB"/>
</dbReference>
<evidence type="ECO:0000256" key="7">
    <source>
        <dbReference type="RuleBase" id="RU000492"/>
    </source>
</evidence>
<evidence type="ECO:0000259" key="10">
    <source>
        <dbReference type="PROSITE" id="PS51195"/>
    </source>
</evidence>
<dbReference type="PROSITE" id="PS51192">
    <property type="entry name" value="HELICASE_ATP_BIND_1"/>
    <property type="match status" value="1"/>
</dbReference>
<dbReference type="CDD" id="cd18787">
    <property type="entry name" value="SF2_C_DEAD"/>
    <property type="match status" value="1"/>
</dbReference>
<comment type="similarity">
    <text evidence="5 7">Belongs to the DEAD box helicase family.</text>
</comment>
<dbReference type="SMART" id="SM00490">
    <property type="entry name" value="HELICc"/>
    <property type="match status" value="1"/>
</dbReference>
<dbReference type="InterPro" id="IPR014001">
    <property type="entry name" value="Helicase_ATP-bd"/>
</dbReference>
<feature type="domain" description="DEAD-box RNA helicase Q" evidence="10">
    <location>
        <begin position="10"/>
        <end position="38"/>
    </location>
</feature>
<organism evidence="11 12">
    <name type="scientific">Pseudoalteromonas tunicata D2</name>
    <dbReference type="NCBI Taxonomy" id="87626"/>
    <lineage>
        <taxon>Bacteria</taxon>
        <taxon>Pseudomonadati</taxon>
        <taxon>Pseudomonadota</taxon>
        <taxon>Gammaproteobacteria</taxon>
        <taxon>Alteromonadales</taxon>
        <taxon>Pseudoalteromonadaceae</taxon>
        <taxon>Pseudoalteromonas</taxon>
    </lineage>
</organism>
<evidence type="ECO:0000259" key="8">
    <source>
        <dbReference type="PROSITE" id="PS51192"/>
    </source>
</evidence>
<dbReference type="AlphaFoldDB" id="A4C9P0"/>
<dbReference type="InterPro" id="IPR000629">
    <property type="entry name" value="RNA-helicase_DEAD-box_CS"/>
</dbReference>
<feature type="short sequence motif" description="Q motif" evidence="6">
    <location>
        <begin position="10"/>
        <end position="38"/>
    </location>
</feature>
<dbReference type="SUPFAM" id="SSF52540">
    <property type="entry name" value="P-loop containing nucleoside triphosphate hydrolases"/>
    <property type="match status" value="1"/>
</dbReference>
<evidence type="ECO:0000256" key="3">
    <source>
        <dbReference type="ARBA" id="ARBA00022806"/>
    </source>
</evidence>
<keyword evidence="12" id="KW-1185">Reference proteome</keyword>
<reference evidence="11 12" key="1">
    <citation type="submission" date="2006-02" db="EMBL/GenBank/DDBJ databases">
        <authorList>
            <person name="Moran M.A."/>
            <person name="Kjelleberg S."/>
            <person name="Egan S."/>
            <person name="Saunders N."/>
            <person name="Thomas T."/>
            <person name="Ferriera S."/>
            <person name="Johnson J."/>
            <person name="Kravitz S."/>
            <person name="Halpern A."/>
            <person name="Remington K."/>
            <person name="Beeson K."/>
            <person name="Tran B."/>
            <person name="Rogers Y.-H."/>
            <person name="Friedman R."/>
            <person name="Venter J.C."/>
        </authorList>
    </citation>
    <scope>NUCLEOTIDE SEQUENCE [LARGE SCALE GENOMIC DNA]</scope>
    <source>
        <strain evidence="11 12">D2</strain>
    </source>
</reference>
<protein>
    <submittedName>
        <fullName evidence="11">ATP-dependent RNA helicase, DEAD box family protein</fullName>
    </submittedName>
</protein>
<keyword evidence="2 7" id="KW-0378">Hydrolase</keyword>
<dbReference type="eggNOG" id="COG0513">
    <property type="taxonomic scope" value="Bacteria"/>
</dbReference>
<dbReference type="Pfam" id="PF00270">
    <property type="entry name" value="DEAD"/>
    <property type="match status" value="1"/>
</dbReference>
<evidence type="ECO:0000256" key="1">
    <source>
        <dbReference type="ARBA" id="ARBA00022741"/>
    </source>
</evidence>
<dbReference type="Pfam" id="PF00271">
    <property type="entry name" value="Helicase_C"/>
    <property type="match status" value="1"/>
</dbReference>
<name>A4C9P0_9GAMM</name>
<dbReference type="InterPro" id="IPR027417">
    <property type="entry name" value="P-loop_NTPase"/>
</dbReference>